<dbReference type="Proteomes" id="UP000597617">
    <property type="component" value="Unassembled WGS sequence"/>
</dbReference>
<accession>A0ABS0IBV0</accession>
<reference evidence="1 2" key="1">
    <citation type="submission" date="2020-11" db="EMBL/GenBank/DDBJ databases">
        <authorList>
            <person name="Kim M.K."/>
        </authorList>
    </citation>
    <scope>NUCLEOTIDE SEQUENCE [LARGE SCALE GENOMIC DNA]</scope>
    <source>
        <strain evidence="1 2">BT683</strain>
    </source>
</reference>
<name>A0ABS0IBV0_9BACT</name>
<dbReference type="EMBL" id="JADQDQ010000001">
    <property type="protein sequence ID" value="MBF9235795.1"/>
    <property type="molecule type" value="Genomic_DNA"/>
</dbReference>
<evidence type="ECO:0000313" key="1">
    <source>
        <dbReference type="EMBL" id="MBF9235795.1"/>
    </source>
</evidence>
<proteinExistence type="predicted"/>
<sequence>MRQTVSAIDGLFGPIFAIAAPFPNWRRGPTDAANWANALRRRNPSFLSASVSQFEPAGHFRLEYCSKTRKSFRPLQLFFND</sequence>
<evidence type="ECO:0000313" key="2">
    <source>
        <dbReference type="Proteomes" id="UP000597617"/>
    </source>
</evidence>
<organism evidence="1 2">
    <name type="scientific">Hymenobacter jeongseonensis</name>
    <dbReference type="NCBI Taxonomy" id="2791027"/>
    <lineage>
        <taxon>Bacteria</taxon>
        <taxon>Pseudomonadati</taxon>
        <taxon>Bacteroidota</taxon>
        <taxon>Cytophagia</taxon>
        <taxon>Cytophagales</taxon>
        <taxon>Hymenobacteraceae</taxon>
        <taxon>Hymenobacter</taxon>
    </lineage>
</organism>
<keyword evidence="2" id="KW-1185">Reference proteome</keyword>
<protein>
    <submittedName>
        <fullName evidence="1">Uncharacterized protein</fullName>
    </submittedName>
</protein>
<comment type="caution">
    <text evidence="1">The sequence shown here is derived from an EMBL/GenBank/DDBJ whole genome shotgun (WGS) entry which is preliminary data.</text>
</comment>
<gene>
    <name evidence="1" type="ORF">I2I05_00155</name>
</gene>
<dbReference type="RefSeq" id="WP_196280199.1">
    <property type="nucleotide sequence ID" value="NZ_JADQDQ010000001.1"/>
</dbReference>